<dbReference type="GeneID" id="80802042"/>
<reference evidence="4" key="1">
    <citation type="submission" date="2017-09" db="EMBL/GenBank/DDBJ databases">
        <title>FDA dAtabase for Regulatory Grade micrObial Sequences (FDA-ARGOS): Supporting development and validation of Infectious Disease Dx tests.</title>
        <authorList>
            <person name="Minogue T."/>
            <person name="Wolcott M."/>
            <person name="Wasieloski L."/>
            <person name="Aguilar W."/>
            <person name="Moore D."/>
            <person name="Tallon L."/>
            <person name="Sadzewicz L."/>
            <person name="Ott S."/>
            <person name="Zhao X."/>
            <person name="Nagaraj S."/>
            <person name="Vavikolanu K."/>
            <person name="Aluvathingal J."/>
            <person name="Nadendla S."/>
            <person name="Sichtig H."/>
        </authorList>
    </citation>
    <scope>NUCLEOTIDE SEQUENCE [LARGE SCALE GENOMIC DNA]</scope>
    <source>
        <strain evidence="4">FDAARGOS_394</strain>
    </source>
</reference>
<proteinExistence type="predicted"/>
<keyword evidence="4" id="KW-1185">Reference proteome</keyword>
<keyword evidence="1" id="KW-0732">Signal</keyword>
<dbReference type="AlphaFoldDB" id="A0A2A7UX14"/>
<feature type="signal peptide" evidence="1">
    <location>
        <begin position="1"/>
        <end position="26"/>
    </location>
</feature>
<comment type="caution">
    <text evidence="3">The sequence shown here is derived from an EMBL/GenBank/DDBJ whole genome shotgun (WGS) entry which is preliminary data.</text>
</comment>
<protein>
    <recommendedName>
        <fullName evidence="2">MoaF-like domain-containing protein</fullName>
    </recommendedName>
</protein>
<evidence type="ECO:0000256" key="1">
    <source>
        <dbReference type="SAM" id="SignalP"/>
    </source>
</evidence>
<organism evidence="3 4">
    <name type="scientific">Comamonas terrigena</name>
    <dbReference type="NCBI Taxonomy" id="32013"/>
    <lineage>
        <taxon>Bacteria</taxon>
        <taxon>Pseudomonadati</taxon>
        <taxon>Pseudomonadota</taxon>
        <taxon>Betaproteobacteria</taxon>
        <taxon>Burkholderiales</taxon>
        <taxon>Comamonadaceae</taxon>
        <taxon>Comamonas</taxon>
    </lineage>
</organism>
<dbReference type="STRING" id="1219032.GCA_001515545_00479"/>
<name>A0A2A7UX14_COMTR</name>
<feature type="chain" id="PRO_5012089012" description="MoaF-like domain-containing protein" evidence="1">
    <location>
        <begin position="27"/>
        <end position="140"/>
    </location>
</feature>
<dbReference type="OrthoDB" id="5293495at2"/>
<evidence type="ECO:0000313" key="3">
    <source>
        <dbReference type="EMBL" id="PEH89832.1"/>
    </source>
</evidence>
<dbReference type="InterPro" id="IPR053892">
    <property type="entry name" value="MoaF-like"/>
</dbReference>
<evidence type="ECO:0000313" key="4">
    <source>
        <dbReference type="Proteomes" id="UP000220246"/>
    </source>
</evidence>
<evidence type="ECO:0000259" key="2">
    <source>
        <dbReference type="Pfam" id="PF22036"/>
    </source>
</evidence>
<dbReference type="RefSeq" id="WP_066533080.1">
    <property type="nucleotide sequence ID" value="NZ_DALZQJ010000036.1"/>
</dbReference>
<sequence length="140" mass="15084">MTFFPKTAASLILGAAALLSAPWASAQTPATDPHAVAIASDSEFIAAGKSYFVDFGDQKFRLDFKSAREMVFTSPDGKNTANVPITVTPVGDGVYMIYWSRRAGQHVVHVDDFRNGVAYTNIFLPDGSASRRKGSLVQIP</sequence>
<gene>
    <name evidence="3" type="ORF">CRM82_15575</name>
</gene>
<accession>A0A2A7UX14</accession>
<dbReference type="Pfam" id="PF22036">
    <property type="entry name" value="MoaF_like"/>
    <property type="match status" value="1"/>
</dbReference>
<dbReference type="EMBL" id="PDEA01000001">
    <property type="protein sequence ID" value="PEH89832.1"/>
    <property type="molecule type" value="Genomic_DNA"/>
</dbReference>
<feature type="domain" description="MoaF-like" evidence="2">
    <location>
        <begin position="47"/>
        <end position="136"/>
    </location>
</feature>
<dbReference type="Proteomes" id="UP000220246">
    <property type="component" value="Unassembled WGS sequence"/>
</dbReference>